<dbReference type="PANTHER" id="PTHR43056">
    <property type="entry name" value="PEPTIDASE S9 PROLYL OLIGOPEPTIDASE"/>
    <property type="match status" value="1"/>
</dbReference>
<proteinExistence type="predicted"/>
<dbReference type="SUPFAM" id="SSF49785">
    <property type="entry name" value="Galactose-binding domain-like"/>
    <property type="match status" value="1"/>
</dbReference>
<dbReference type="PANTHER" id="PTHR43056:SF10">
    <property type="entry name" value="COCE_NOND FAMILY, PUTATIVE (AFU_ORTHOLOGUE AFUA_7G00600)-RELATED"/>
    <property type="match status" value="1"/>
</dbReference>
<dbReference type="InterPro" id="IPR000383">
    <property type="entry name" value="Xaa-Pro-like_dom"/>
</dbReference>
<dbReference type="SUPFAM" id="SSF53474">
    <property type="entry name" value="alpha/beta-Hydrolases"/>
    <property type="match status" value="1"/>
</dbReference>
<dbReference type="GO" id="GO:0016787">
    <property type="term" value="F:hydrolase activity"/>
    <property type="evidence" value="ECO:0007669"/>
    <property type="project" value="UniProtKB-KW"/>
</dbReference>
<evidence type="ECO:0000313" key="3">
    <source>
        <dbReference type="EMBL" id="MDQ2067632.1"/>
    </source>
</evidence>
<dbReference type="EMBL" id="JAVDBT010000015">
    <property type="protein sequence ID" value="MDQ2067632.1"/>
    <property type="molecule type" value="Genomic_DNA"/>
</dbReference>
<dbReference type="Gene3D" id="3.40.50.1820">
    <property type="entry name" value="alpha/beta hydrolase"/>
    <property type="match status" value="1"/>
</dbReference>
<dbReference type="InterPro" id="IPR029058">
    <property type="entry name" value="AB_hydrolase_fold"/>
</dbReference>
<sequence>MNEIIVRTDFPRNVREIENIWIPMPDGVRLAARIWLPEDAETDPVPAVLEFLPYRKRDGTVERDALTHPYFAGYGYAGVRVDMRGTGDSEGVCEGEYLKQEQDDAIAIIEWLAAQSWCTGKVGMIGISWGGFNGLQVAARRPAALKAVISLCSTDDRYADDVHYLGGAQMIDNIHWGTTAWAISMTPPDPEIVGEAWREMWEARLNGNGIWMEDWFHHQRRNDFWKHASVCEDFSQIEAAVYAVGGWVDGYTNAVFRLLEGVSAPKKGLVGPWAHKYPHFAMPGPRIGFLQECIRWWDQHLKGIDTGIMDEPELRSWIGEALEPAPGYETWPGRWVADPSWPSPNVSDLTLGLAPGKLSFGPSEAAELTICSPQDHGITAGAWCPYGAVPNQPTDQRAEAGGQLVFDTEVLAEDIDLLGFPELEVKLASDKPVAQLAATLSLVAPDGAATRISFGVLNLTHRHDHLDLAPMQPGVPEVVRMKFRSIGQKLPKGYKLRLGIATAYFATVFPAPEAATFTVHTAESRLILPKRAAAAEAALADFLPAESATPMASTQLIKAAPYERSVTHDTVTGVTTYHTVSDAGRVQHPHTGMIIQQIASETYAVNPTDPNTAVAICTWDKEYARDNGWKVTLSCKATVRALRDVWRMETEFTAKSGDEIVKQESRVREFPRDLN</sequence>
<keyword evidence="1 3" id="KW-0378">Hydrolase</keyword>
<dbReference type="NCBIfam" id="TIGR00976">
    <property type="entry name" value="CocE_NonD"/>
    <property type="match status" value="1"/>
</dbReference>
<dbReference type="InterPro" id="IPR013736">
    <property type="entry name" value="Xaa-Pro_dipept_C"/>
</dbReference>
<dbReference type="Pfam" id="PF08530">
    <property type="entry name" value="PepX_C"/>
    <property type="match status" value="1"/>
</dbReference>
<organism evidence="3 4">
    <name type="scientific">Pseudogemmobacter lacusdianii</name>
    <dbReference type="NCBI Taxonomy" id="3069608"/>
    <lineage>
        <taxon>Bacteria</taxon>
        <taxon>Pseudomonadati</taxon>
        <taxon>Pseudomonadota</taxon>
        <taxon>Alphaproteobacteria</taxon>
        <taxon>Rhodobacterales</taxon>
        <taxon>Paracoccaceae</taxon>
        <taxon>Pseudogemmobacter</taxon>
    </lineage>
</organism>
<evidence type="ECO:0000259" key="2">
    <source>
        <dbReference type="SMART" id="SM00939"/>
    </source>
</evidence>
<dbReference type="InterPro" id="IPR050585">
    <property type="entry name" value="Xaa-Pro_dipeptidyl-ppase/CocE"/>
</dbReference>
<evidence type="ECO:0000313" key="4">
    <source>
        <dbReference type="Proteomes" id="UP001239680"/>
    </source>
</evidence>
<name>A0ABU0W0T8_9RHOB</name>
<protein>
    <submittedName>
        <fullName evidence="3">CocE/NonD family hydrolase</fullName>
    </submittedName>
</protein>
<dbReference type="RefSeq" id="WP_306681340.1">
    <property type="nucleotide sequence ID" value="NZ_JAVDBT010000015.1"/>
</dbReference>
<dbReference type="Gene3D" id="1.10.3020.10">
    <property type="entry name" value="alpha-amino acid ester hydrolase ( Helical cap domain)"/>
    <property type="match status" value="1"/>
</dbReference>
<gene>
    <name evidence="3" type="ORF">Q9295_14740</name>
</gene>
<dbReference type="Gene3D" id="2.60.120.260">
    <property type="entry name" value="Galactose-binding domain-like"/>
    <property type="match status" value="1"/>
</dbReference>
<dbReference type="Pfam" id="PF02129">
    <property type="entry name" value="Peptidase_S15"/>
    <property type="match status" value="1"/>
</dbReference>
<dbReference type="InterPro" id="IPR005674">
    <property type="entry name" value="CocE/Ser_esterase"/>
</dbReference>
<evidence type="ECO:0000256" key="1">
    <source>
        <dbReference type="ARBA" id="ARBA00022801"/>
    </source>
</evidence>
<dbReference type="SMART" id="SM00939">
    <property type="entry name" value="PepX_C"/>
    <property type="match status" value="1"/>
</dbReference>
<dbReference type="InterPro" id="IPR008979">
    <property type="entry name" value="Galactose-bd-like_sf"/>
</dbReference>
<comment type="caution">
    <text evidence="3">The sequence shown here is derived from an EMBL/GenBank/DDBJ whole genome shotgun (WGS) entry which is preliminary data.</text>
</comment>
<keyword evidence="4" id="KW-1185">Reference proteome</keyword>
<reference evidence="3 4" key="1">
    <citation type="submission" date="2023-08" db="EMBL/GenBank/DDBJ databases">
        <title>Characterization of two Paracoccaceae strains isolated from Phycosphere and proposal of Xinfangfangia lacusdiani sp. nov.</title>
        <authorList>
            <person name="Deng Y."/>
            <person name="Zhang Y.Q."/>
        </authorList>
    </citation>
    <scope>NUCLEOTIDE SEQUENCE [LARGE SCALE GENOMIC DNA]</scope>
    <source>
        <strain evidence="3 4">CPCC 101601</strain>
    </source>
</reference>
<dbReference type="Proteomes" id="UP001239680">
    <property type="component" value="Unassembled WGS sequence"/>
</dbReference>
<accession>A0ABU0W0T8</accession>
<feature type="domain" description="Xaa-Pro dipeptidyl-peptidase C-terminal" evidence="2">
    <location>
        <begin position="294"/>
        <end position="548"/>
    </location>
</feature>